<comment type="caution">
    <text evidence="2">The sequence shown here is derived from an EMBL/GenBank/DDBJ whole genome shotgun (WGS) entry which is preliminary data.</text>
</comment>
<protein>
    <submittedName>
        <fullName evidence="2">Uncharacterized protein</fullName>
    </submittedName>
</protein>
<reference evidence="2" key="1">
    <citation type="journal article" date="2021" name="Sci. Rep.">
        <title>Diploid genomic architecture of Nitzschia inconspicua, an elite biomass production diatom.</title>
        <authorList>
            <person name="Oliver A."/>
            <person name="Podell S."/>
            <person name="Pinowska A."/>
            <person name="Traller J.C."/>
            <person name="Smith S.R."/>
            <person name="McClure R."/>
            <person name="Beliaev A."/>
            <person name="Bohutskyi P."/>
            <person name="Hill E.A."/>
            <person name="Rabines A."/>
            <person name="Zheng H."/>
            <person name="Allen L.Z."/>
            <person name="Kuo A."/>
            <person name="Grigoriev I.V."/>
            <person name="Allen A.E."/>
            <person name="Hazlebeck D."/>
            <person name="Allen E.E."/>
        </authorList>
    </citation>
    <scope>NUCLEOTIDE SEQUENCE</scope>
    <source>
        <strain evidence="2">Hildebrandi</strain>
    </source>
</reference>
<organism evidence="2 3">
    <name type="scientific">Nitzschia inconspicua</name>
    <dbReference type="NCBI Taxonomy" id="303405"/>
    <lineage>
        <taxon>Eukaryota</taxon>
        <taxon>Sar</taxon>
        <taxon>Stramenopiles</taxon>
        <taxon>Ochrophyta</taxon>
        <taxon>Bacillariophyta</taxon>
        <taxon>Bacillariophyceae</taxon>
        <taxon>Bacillariophycidae</taxon>
        <taxon>Bacillariales</taxon>
        <taxon>Bacillariaceae</taxon>
        <taxon>Nitzschia</taxon>
    </lineage>
</organism>
<name>A0A9K3LIN7_9STRA</name>
<feature type="compositionally biased region" description="Polar residues" evidence="1">
    <location>
        <begin position="21"/>
        <end position="41"/>
    </location>
</feature>
<keyword evidence="3" id="KW-1185">Reference proteome</keyword>
<reference evidence="2" key="2">
    <citation type="submission" date="2021-04" db="EMBL/GenBank/DDBJ databases">
        <authorList>
            <person name="Podell S."/>
        </authorList>
    </citation>
    <scope>NUCLEOTIDE SEQUENCE</scope>
    <source>
        <strain evidence="2">Hildebrandi</strain>
    </source>
</reference>
<evidence type="ECO:0000313" key="3">
    <source>
        <dbReference type="Proteomes" id="UP000693970"/>
    </source>
</evidence>
<feature type="region of interest" description="Disordered" evidence="1">
    <location>
        <begin position="1"/>
        <end position="41"/>
    </location>
</feature>
<dbReference type="Proteomes" id="UP000693970">
    <property type="component" value="Unassembled WGS sequence"/>
</dbReference>
<accession>A0A9K3LIN7</accession>
<evidence type="ECO:0000313" key="2">
    <source>
        <dbReference type="EMBL" id="KAG7362313.1"/>
    </source>
</evidence>
<dbReference type="EMBL" id="JAGRRH010000012">
    <property type="protein sequence ID" value="KAG7362313.1"/>
    <property type="molecule type" value="Genomic_DNA"/>
</dbReference>
<proteinExistence type="predicted"/>
<dbReference type="AlphaFoldDB" id="A0A9K3LIN7"/>
<sequence length="253" mass="28662">MPPKDPVTSSSALHDRHASPVSPTSFPFQEETTSSSAVDTNSLFLDVERRALFTPTVERPPQQQLLPTTFQLLPRSEQQQHSSETEIPVFLAFLNQLHGGEQHLAKEQPFPWNAAPASNKKAKTEQRRSVHFASKLEEVRSVVSRHELTPVEKRNTWYTEQYLRTKGQCEKEESAGQSLPASTLQRDLVLAGMYIRRGRKVVLTEQARHAYLSKSGKRKEDCIRDAYHKVTLHCQRLAKERGEAAAKVAAQLR</sequence>
<gene>
    <name evidence="2" type="ORF">IV203_025979</name>
</gene>
<evidence type="ECO:0000256" key="1">
    <source>
        <dbReference type="SAM" id="MobiDB-lite"/>
    </source>
</evidence>